<proteinExistence type="inferred from homology"/>
<dbReference type="PRINTS" id="PR00105">
    <property type="entry name" value="C5METTRFRASE"/>
</dbReference>
<evidence type="ECO:0000256" key="4">
    <source>
        <dbReference type="ARBA" id="ARBA00022747"/>
    </source>
</evidence>
<feature type="active site" evidence="5">
    <location>
        <position position="102"/>
    </location>
</feature>
<dbReference type="PROSITE" id="PS51679">
    <property type="entry name" value="SAM_MT_C5"/>
    <property type="match status" value="1"/>
</dbReference>
<dbReference type="InterPro" id="IPR029063">
    <property type="entry name" value="SAM-dependent_MTases_sf"/>
</dbReference>
<comment type="catalytic activity">
    <reaction evidence="7">
        <text>a 2'-deoxycytidine in DNA + S-adenosyl-L-methionine = a 5-methyl-2'-deoxycytidine in DNA + S-adenosyl-L-homocysteine + H(+)</text>
        <dbReference type="Rhea" id="RHEA:13681"/>
        <dbReference type="Rhea" id="RHEA-COMP:11369"/>
        <dbReference type="Rhea" id="RHEA-COMP:11370"/>
        <dbReference type="ChEBI" id="CHEBI:15378"/>
        <dbReference type="ChEBI" id="CHEBI:57856"/>
        <dbReference type="ChEBI" id="CHEBI:59789"/>
        <dbReference type="ChEBI" id="CHEBI:85452"/>
        <dbReference type="ChEBI" id="CHEBI:85454"/>
        <dbReference type="EC" id="2.1.1.37"/>
    </reaction>
</comment>
<organism evidence="8 9">
    <name type="scientific">Floridaenema fluviatile BLCC-F154</name>
    <dbReference type="NCBI Taxonomy" id="3153640"/>
    <lineage>
        <taxon>Bacteria</taxon>
        <taxon>Bacillati</taxon>
        <taxon>Cyanobacteriota</taxon>
        <taxon>Cyanophyceae</taxon>
        <taxon>Oscillatoriophycideae</taxon>
        <taxon>Aerosakkonematales</taxon>
        <taxon>Aerosakkonemataceae</taxon>
        <taxon>Floridanema</taxon>
        <taxon>Floridanema fluviatile</taxon>
    </lineage>
</organism>
<keyword evidence="2 5" id="KW-0808">Transferase</keyword>
<evidence type="ECO:0000313" key="9">
    <source>
        <dbReference type="Proteomes" id="UP001576776"/>
    </source>
</evidence>
<gene>
    <name evidence="8" type="ORF">ACE1B6_27450</name>
</gene>
<sequence>MNQGIYAQQLELFDLFKPTSLIVGETKFTFVDLFAGIGGFRIPLEELGGKCLGYSEIDKEAIKVYQANFIKDANSEEVNLGDITKLSQLPFIVDLLVGGVPCQPWSIAGKLQGLDDPRGKLWMDVFRVVKANQPKAFIFENVKGLTEPRNINSLKYIINNLTASGYVVKYQVLNSYDFGLPQDRDRTFIVGIRNDLEKCWGFIFPKPLNKQLKLYDVIPGIQQSNFIKKKFSPKVLFDGKIPASRGRFQKIDELNDFFLFSDIRDGHTTIHSWDLIETTAREKLICQTILKNRRKKIYGDKDGNPLSLLVLETLIPELKLEEIDNLVAKEILRIVEGQGYEFVNSKISSGINGISKIFLPHADAIATLTATGTRDFVATISIECQEPEAYKQTFIREIYQKKNFRPLTAQDYARLQGFPGSFKIAENETTAKHQFGNAVSVPVIYHLTKALLEVIL</sequence>
<comment type="similarity">
    <text evidence="5 6">Belongs to the class I-like SAM-binding methyltransferase superfamily. C5-methyltransferase family.</text>
</comment>
<dbReference type="PANTHER" id="PTHR46098">
    <property type="entry name" value="TRNA (CYTOSINE(38)-C(5))-METHYLTRANSFERASE"/>
    <property type="match status" value="1"/>
</dbReference>
<dbReference type="GO" id="GO:0032259">
    <property type="term" value="P:methylation"/>
    <property type="evidence" value="ECO:0007669"/>
    <property type="project" value="UniProtKB-KW"/>
</dbReference>
<dbReference type="Proteomes" id="UP001576776">
    <property type="component" value="Unassembled WGS sequence"/>
</dbReference>
<dbReference type="InterPro" id="IPR001525">
    <property type="entry name" value="C5_MeTfrase"/>
</dbReference>
<dbReference type="PANTHER" id="PTHR46098:SF1">
    <property type="entry name" value="TRNA (CYTOSINE(38)-C(5))-METHYLTRANSFERASE"/>
    <property type="match status" value="1"/>
</dbReference>
<keyword evidence="1 5" id="KW-0489">Methyltransferase</keyword>
<dbReference type="Gene3D" id="3.40.50.150">
    <property type="entry name" value="Vaccinia Virus protein VP39"/>
    <property type="match status" value="1"/>
</dbReference>
<dbReference type="GO" id="GO:0008168">
    <property type="term" value="F:methyltransferase activity"/>
    <property type="evidence" value="ECO:0007669"/>
    <property type="project" value="UniProtKB-KW"/>
</dbReference>
<dbReference type="NCBIfam" id="TIGR00675">
    <property type="entry name" value="dcm"/>
    <property type="match status" value="1"/>
</dbReference>
<keyword evidence="4" id="KW-0680">Restriction system</keyword>
<evidence type="ECO:0000256" key="1">
    <source>
        <dbReference type="ARBA" id="ARBA00022603"/>
    </source>
</evidence>
<dbReference type="RefSeq" id="WP_413260482.1">
    <property type="nucleotide sequence ID" value="NZ_JBHFNS010000093.1"/>
</dbReference>
<comment type="caution">
    <text evidence="8">The sequence shown here is derived from an EMBL/GenBank/DDBJ whole genome shotgun (WGS) entry which is preliminary data.</text>
</comment>
<dbReference type="EMBL" id="JBHFNS010000093">
    <property type="protein sequence ID" value="MFB2939006.1"/>
    <property type="molecule type" value="Genomic_DNA"/>
</dbReference>
<dbReference type="InterPro" id="IPR018117">
    <property type="entry name" value="C5_DNA_meth_AS"/>
</dbReference>
<dbReference type="EC" id="2.1.1.37" evidence="7"/>
<name>A0ABV4YJK3_9CYAN</name>
<protein>
    <recommendedName>
        <fullName evidence="7">Cytosine-specific methyltransferase</fullName>
        <ecNumber evidence="7">2.1.1.37</ecNumber>
    </recommendedName>
</protein>
<accession>A0ABV4YJK3</accession>
<evidence type="ECO:0000256" key="3">
    <source>
        <dbReference type="ARBA" id="ARBA00022691"/>
    </source>
</evidence>
<dbReference type="InterPro" id="IPR050750">
    <property type="entry name" value="C5-MTase"/>
</dbReference>
<evidence type="ECO:0000256" key="2">
    <source>
        <dbReference type="ARBA" id="ARBA00022679"/>
    </source>
</evidence>
<evidence type="ECO:0000313" key="8">
    <source>
        <dbReference type="EMBL" id="MFB2939006.1"/>
    </source>
</evidence>
<keyword evidence="9" id="KW-1185">Reference proteome</keyword>
<evidence type="ECO:0000256" key="7">
    <source>
        <dbReference type="RuleBase" id="RU000417"/>
    </source>
</evidence>
<reference evidence="8 9" key="1">
    <citation type="submission" date="2024-09" db="EMBL/GenBank/DDBJ databases">
        <title>Floridaenema gen nov. (Aerosakkonemataceae, Aerosakkonematales ord. nov., Cyanobacteria) from benthic tropical and subtropical fresh waters, with the description of four new species.</title>
        <authorList>
            <person name="Moretto J.A."/>
            <person name="Berthold D.E."/>
            <person name="Lefler F.W."/>
            <person name="Huang I.-S."/>
            <person name="Laughinghouse H. IV."/>
        </authorList>
    </citation>
    <scope>NUCLEOTIDE SEQUENCE [LARGE SCALE GENOMIC DNA]</scope>
    <source>
        <strain evidence="8 9">BLCC-F154</strain>
    </source>
</reference>
<dbReference type="SUPFAM" id="SSF53335">
    <property type="entry name" value="S-adenosyl-L-methionine-dependent methyltransferases"/>
    <property type="match status" value="1"/>
</dbReference>
<dbReference type="PROSITE" id="PS00094">
    <property type="entry name" value="C5_MTASE_1"/>
    <property type="match status" value="1"/>
</dbReference>
<keyword evidence="3 5" id="KW-0949">S-adenosyl-L-methionine</keyword>
<dbReference type="Pfam" id="PF00145">
    <property type="entry name" value="DNA_methylase"/>
    <property type="match status" value="1"/>
</dbReference>
<evidence type="ECO:0000256" key="5">
    <source>
        <dbReference type="PROSITE-ProRule" id="PRU01016"/>
    </source>
</evidence>
<dbReference type="Gene3D" id="3.90.120.10">
    <property type="entry name" value="DNA Methylase, subunit A, domain 2"/>
    <property type="match status" value="1"/>
</dbReference>
<evidence type="ECO:0000256" key="6">
    <source>
        <dbReference type="RuleBase" id="RU000416"/>
    </source>
</evidence>